<protein>
    <submittedName>
        <fullName evidence="2">Uncharacterized protein</fullName>
    </submittedName>
</protein>
<dbReference type="RefSeq" id="XP_007718959.1">
    <property type="nucleotide sequence ID" value="XM_007720769.1"/>
</dbReference>
<evidence type="ECO:0000256" key="1">
    <source>
        <dbReference type="SAM" id="SignalP"/>
    </source>
</evidence>
<gene>
    <name evidence="2" type="ORF">COCCADRAFT_10471</name>
</gene>
<dbReference type="Proteomes" id="UP000053841">
    <property type="component" value="Unassembled WGS sequence"/>
</dbReference>
<evidence type="ECO:0000313" key="3">
    <source>
        <dbReference type="Proteomes" id="UP000053841"/>
    </source>
</evidence>
<feature type="chain" id="PRO_5004885346" evidence="1">
    <location>
        <begin position="21"/>
        <end position="350"/>
    </location>
</feature>
<feature type="signal peptide" evidence="1">
    <location>
        <begin position="1"/>
        <end position="20"/>
    </location>
</feature>
<reference evidence="2 3" key="1">
    <citation type="journal article" date="2013" name="PLoS Genet.">
        <title>Comparative genome structure, secondary metabolite, and effector coding capacity across Cochliobolus pathogens.</title>
        <authorList>
            <person name="Condon B.J."/>
            <person name="Leng Y."/>
            <person name="Wu D."/>
            <person name="Bushley K.E."/>
            <person name="Ohm R.A."/>
            <person name="Otillar R."/>
            <person name="Martin J."/>
            <person name="Schackwitz W."/>
            <person name="Grimwood J."/>
            <person name="MohdZainudin N."/>
            <person name="Xue C."/>
            <person name="Wang R."/>
            <person name="Manning V.A."/>
            <person name="Dhillon B."/>
            <person name="Tu Z.J."/>
            <person name="Steffenson B.J."/>
            <person name="Salamov A."/>
            <person name="Sun H."/>
            <person name="Lowry S."/>
            <person name="LaButti K."/>
            <person name="Han J."/>
            <person name="Copeland A."/>
            <person name="Lindquist E."/>
            <person name="Barry K."/>
            <person name="Schmutz J."/>
            <person name="Baker S.E."/>
            <person name="Ciuffetti L.M."/>
            <person name="Grigoriev I.V."/>
            <person name="Zhong S."/>
            <person name="Turgeon B.G."/>
        </authorList>
    </citation>
    <scope>NUCLEOTIDE SEQUENCE [LARGE SCALE GENOMIC DNA]</scope>
    <source>
        <strain evidence="2 3">26-R-13</strain>
    </source>
</reference>
<dbReference type="HOGENOM" id="CLU_792232_0_0_1"/>
<dbReference type="OrthoDB" id="3766473at2759"/>
<dbReference type="GeneID" id="19143061"/>
<keyword evidence="1" id="KW-0732">Signal</keyword>
<dbReference type="KEGG" id="bze:COCCADRAFT_10471"/>
<dbReference type="AlphaFoldDB" id="W6Y644"/>
<evidence type="ECO:0000313" key="2">
    <source>
        <dbReference type="EMBL" id="EUC26736.1"/>
    </source>
</evidence>
<organism evidence="2 3">
    <name type="scientific">Cochliobolus carbonum (strain 26-R-13)</name>
    <name type="common">Maize leaf spot fungus</name>
    <name type="synonym">Bipolaris zeicola</name>
    <dbReference type="NCBI Taxonomy" id="930089"/>
    <lineage>
        <taxon>Eukaryota</taxon>
        <taxon>Fungi</taxon>
        <taxon>Dikarya</taxon>
        <taxon>Ascomycota</taxon>
        <taxon>Pezizomycotina</taxon>
        <taxon>Dothideomycetes</taxon>
        <taxon>Pleosporomycetidae</taxon>
        <taxon>Pleosporales</taxon>
        <taxon>Pleosporineae</taxon>
        <taxon>Pleosporaceae</taxon>
        <taxon>Bipolaris</taxon>
    </lineage>
</organism>
<dbReference type="eggNOG" id="ENOG502T67W">
    <property type="taxonomic scope" value="Eukaryota"/>
</dbReference>
<accession>W6Y644</accession>
<dbReference type="EMBL" id="KI965171">
    <property type="protein sequence ID" value="EUC26736.1"/>
    <property type="molecule type" value="Genomic_DNA"/>
</dbReference>
<proteinExistence type="predicted"/>
<keyword evidence="3" id="KW-1185">Reference proteome</keyword>
<sequence length="350" mass="38567">MSHHVKYSVLASLLATTSHAQSSSNSGSQSLTCDDLSGGLAYYASVTHNTTAIKFAYLGANDGVTISRDDTATWKISSRIGPAYDSDGVMSSENQTQTVLWLDTEDTDMERLGDHIGLCHNYIPLQDHRTGNMTWSREVLERSQQDNGDCKTMLGEDCVAALERWYAGQGLGVWSTDRYPACTAIQNTMPPECEGMLTEPVTMDALALNTSAEDRVWRWDRGVNVTSYPEGATVPTCGDRNLSRSWGNRIYSTTEYDLALNFPIVDIMMFYPTVPVTRDVSTRSIYTEVICLKPENIQGNSRAPRTAKDVLDKNYGPQDDESSAERAFGWGSRPALAPVVSMVVVVWLGV</sequence>
<name>W6Y644_COCC2</name>